<gene>
    <name evidence="1" type="ORF">EP10_000629</name>
</gene>
<organism evidence="1 2">
    <name type="scientific">Geobacillus icigianus</name>
    <dbReference type="NCBI Taxonomy" id="1430331"/>
    <lineage>
        <taxon>Bacteria</taxon>
        <taxon>Bacillati</taxon>
        <taxon>Bacillota</taxon>
        <taxon>Bacilli</taxon>
        <taxon>Bacillales</taxon>
        <taxon>Anoxybacillaceae</taxon>
        <taxon>Geobacillus</taxon>
    </lineage>
</organism>
<proteinExistence type="predicted"/>
<name>A0ABU6BD86_9BACL</name>
<comment type="caution">
    <text evidence="1">The sequence shown here is derived from an EMBL/GenBank/DDBJ whole genome shotgun (WGS) entry which is preliminary data.</text>
</comment>
<keyword evidence="2" id="KW-1185">Reference proteome</keyword>
<evidence type="ECO:0000313" key="2">
    <source>
        <dbReference type="Proteomes" id="UP000029267"/>
    </source>
</evidence>
<dbReference type="Proteomes" id="UP000029267">
    <property type="component" value="Unassembled WGS sequence"/>
</dbReference>
<protein>
    <submittedName>
        <fullName evidence="1">Uncharacterized protein</fullName>
    </submittedName>
</protein>
<dbReference type="EMBL" id="JPYA02000001">
    <property type="protein sequence ID" value="MEB3749790.1"/>
    <property type="molecule type" value="Genomic_DNA"/>
</dbReference>
<sequence>MGLPGIAASVCSFKRLVKTNRSLDRWKSQKMMTFQGVLIGNTMRETGEAHGYTPIPVTYNRLIRLSLEHWQERAPLAVGKESRQHIQNIVEGGKSQ</sequence>
<accession>A0ABU6BD86</accession>
<evidence type="ECO:0000313" key="1">
    <source>
        <dbReference type="EMBL" id="MEB3749790.1"/>
    </source>
</evidence>
<reference evidence="1 2" key="1">
    <citation type="journal article" date="2014" name="Genome Announc.">
        <title>Draft Genome Sequence of Geobacillus icigianus Strain G1w1T Isolated from Hot Springs in the Valley of Geysers, Kamchatka (Russian Federation).</title>
        <authorList>
            <person name="Bryanskaya A.V."/>
            <person name="Rozanov A.S."/>
            <person name="Logacheva M.D."/>
            <person name="Kotenko A.V."/>
            <person name="Peltek S.E."/>
        </authorList>
    </citation>
    <scope>NUCLEOTIDE SEQUENCE [LARGE SCALE GENOMIC DNA]</scope>
    <source>
        <strain evidence="1 2">G1w1</strain>
    </source>
</reference>